<dbReference type="STRING" id="340021.TM5383_01304"/>
<protein>
    <submittedName>
        <fullName evidence="1">Ornithine cyclodeaminase</fullName>
    </submittedName>
</protein>
<dbReference type="PIRSF" id="PIRSF001439">
    <property type="entry name" value="CryM"/>
    <property type="match status" value="1"/>
</dbReference>
<dbReference type="InterPro" id="IPR036291">
    <property type="entry name" value="NAD(P)-bd_dom_sf"/>
</dbReference>
<dbReference type="Proteomes" id="UP000051681">
    <property type="component" value="Unassembled WGS sequence"/>
</dbReference>
<dbReference type="Pfam" id="PF02423">
    <property type="entry name" value="OCD_Mu_crystall"/>
    <property type="match status" value="1"/>
</dbReference>
<dbReference type="RefSeq" id="WP_058318188.1">
    <property type="nucleotide sequence ID" value="NZ_CYSF01000006.1"/>
</dbReference>
<dbReference type="PANTHER" id="PTHR13812">
    <property type="entry name" value="KETIMINE REDUCTASE MU-CRYSTALLIN"/>
    <property type="match status" value="1"/>
</dbReference>
<dbReference type="AlphaFoldDB" id="A0A0N7M1S2"/>
<dbReference type="Gene3D" id="3.40.50.720">
    <property type="entry name" value="NAD(P)-binding Rossmann-like Domain"/>
    <property type="match status" value="1"/>
</dbReference>
<dbReference type="InterPro" id="IPR023401">
    <property type="entry name" value="ODC_N"/>
</dbReference>
<gene>
    <name evidence="1" type="ORF">TM5383_01304</name>
</gene>
<reference evidence="1 2" key="1">
    <citation type="submission" date="2015-09" db="EMBL/GenBank/DDBJ databases">
        <authorList>
            <consortium name="Swine Surveillance"/>
        </authorList>
    </citation>
    <scope>NUCLEOTIDE SEQUENCE [LARGE SCALE GENOMIC DNA]</scope>
    <source>
        <strain evidence="1 2">CECT 8383</strain>
    </source>
</reference>
<keyword evidence="2" id="KW-1185">Reference proteome</keyword>
<dbReference type="GO" id="GO:0005737">
    <property type="term" value="C:cytoplasm"/>
    <property type="evidence" value="ECO:0007669"/>
    <property type="project" value="TreeGrafter"/>
</dbReference>
<proteinExistence type="predicted"/>
<dbReference type="EMBL" id="CYSF01000006">
    <property type="protein sequence ID" value="CUH84099.1"/>
    <property type="molecule type" value="Genomic_DNA"/>
</dbReference>
<name>A0A0N7M1S2_9RHOB</name>
<dbReference type="SUPFAM" id="SSF51735">
    <property type="entry name" value="NAD(P)-binding Rossmann-fold domains"/>
    <property type="match status" value="1"/>
</dbReference>
<dbReference type="Gene3D" id="3.30.1780.10">
    <property type="entry name" value="ornithine cyclodeaminase, domain 1"/>
    <property type="match status" value="1"/>
</dbReference>
<dbReference type="OrthoDB" id="9785971at2"/>
<evidence type="ECO:0000313" key="2">
    <source>
        <dbReference type="Proteomes" id="UP000051681"/>
    </source>
</evidence>
<evidence type="ECO:0000313" key="1">
    <source>
        <dbReference type="EMBL" id="CUH84099.1"/>
    </source>
</evidence>
<dbReference type="InterPro" id="IPR003462">
    <property type="entry name" value="ODC_Mu_crystall"/>
</dbReference>
<sequence>MSTHAPTSPNAPLVLDAPAVAQLLPQVDVLQAMRDLFSELGQGQAVQPGQTLTLLPADKGDFITYQGGSTGAGVFGAKLSPYLPQPDGALITAWTLLMSTETGQPLMLCDSGRLTTERTAATTALAVDHLARPAATRLAIIGSGAVAEAHLRHVKGLRDWADVRVYSPSLSGNADRQTAWQDLGATAAASAAEAIEGAEVVMLCTSSGQPVIDAGAIAPGTLVTSISTNVANAHEVDPAFLSAAEVYCDYRATTPASAGEMRLAAEAGWSPDAIKGDLAELQTDACARPTGDAPVFFRSIGLGLEDIFMARAVYTAARAAQK</sequence>
<accession>A0A0N7M1S2</accession>
<organism evidence="1 2">
    <name type="scientific">Thalassovita mediterranea</name>
    <dbReference type="NCBI Taxonomy" id="340021"/>
    <lineage>
        <taxon>Bacteria</taxon>
        <taxon>Pseudomonadati</taxon>
        <taxon>Pseudomonadota</taxon>
        <taxon>Alphaproteobacteria</taxon>
        <taxon>Rhodobacterales</taxon>
        <taxon>Roseobacteraceae</taxon>
        <taxon>Thalassovita</taxon>
    </lineage>
</organism>
<dbReference type="PANTHER" id="PTHR13812:SF19">
    <property type="entry name" value="KETIMINE REDUCTASE MU-CRYSTALLIN"/>
    <property type="match status" value="1"/>
</dbReference>